<evidence type="ECO:0000256" key="5">
    <source>
        <dbReference type="ARBA" id="ARBA00023187"/>
    </source>
</evidence>
<evidence type="ECO:0000256" key="3">
    <source>
        <dbReference type="ARBA" id="ARBA00022664"/>
    </source>
</evidence>
<reference evidence="9" key="1">
    <citation type="journal article" date="2023" name="Nat. Microbiol.">
        <title>Babesia duncani multi-omics identifies virulence factors and drug targets.</title>
        <authorList>
            <person name="Singh P."/>
            <person name="Lonardi S."/>
            <person name="Liang Q."/>
            <person name="Vydyam P."/>
            <person name="Khabirova E."/>
            <person name="Fang T."/>
            <person name="Gihaz S."/>
            <person name="Thekkiniath J."/>
            <person name="Munshi M."/>
            <person name="Abel S."/>
            <person name="Ciampossin L."/>
            <person name="Batugedara G."/>
            <person name="Gupta M."/>
            <person name="Lu X.M."/>
            <person name="Lenz T."/>
            <person name="Chakravarty S."/>
            <person name="Cornillot E."/>
            <person name="Hu Y."/>
            <person name="Ma W."/>
            <person name="Gonzalez L.M."/>
            <person name="Sanchez S."/>
            <person name="Estrada K."/>
            <person name="Sanchez-Flores A."/>
            <person name="Montero E."/>
            <person name="Harb O.S."/>
            <person name="Le Roch K.G."/>
            <person name="Mamoun C.B."/>
        </authorList>
    </citation>
    <scope>NUCLEOTIDE SEQUENCE</scope>
    <source>
        <strain evidence="9">WA1</strain>
    </source>
</reference>
<dbReference type="Proteomes" id="UP001214638">
    <property type="component" value="Unassembled WGS sequence"/>
</dbReference>
<feature type="compositionally biased region" description="Acidic residues" evidence="7">
    <location>
        <begin position="282"/>
        <end position="291"/>
    </location>
</feature>
<dbReference type="GO" id="GO:0008380">
    <property type="term" value="P:RNA splicing"/>
    <property type="evidence" value="ECO:0007669"/>
    <property type="project" value="UniProtKB-KW"/>
</dbReference>
<evidence type="ECO:0000256" key="4">
    <source>
        <dbReference type="ARBA" id="ARBA00022728"/>
    </source>
</evidence>
<dbReference type="RefSeq" id="XP_067801986.1">
    <property type="nucleotide sequence ID" value="XM_067948455.1"/>
</dbReference>
<dbReference type="GO" id="GO:0006397">
    <property type="term" value="P:mRNA processing"/>
    <property type="evidence" value="ECO:0007669"/>
    <property type="project" value="UniProtKB-KW"/>
</dbReference>
<feature type="compositionally biased region" description="Basic and acidic residues" evidence="7">
    <location>
        <begin position="264"/>
        <end position="281"/>
    </location>
</feature>
<dbReference type="GO" id="GO:0016018">
    <property type="term" value="F:cyclosporin A binding"/>
    <property type="evidence" value="ECO:0007669"/>
    <property type="project" value="TreeGrafter"/>
</dbReference>
<comment type="caution">
    <text evidence="9">The sequence shown here is derived from an EMBL/GenBank/DDBJ whole genome shotgun (WGS) entry which is preliminary data.</text>
</comment>
<evidence type="ECO:0000256" key="6">
    <source>
        <dbReference type="ARBA" id="ARBA00023242"/>
    </source>
</evidence>
<dbReference type="GO" id="GO:0006457">
    <property type="term" value="P:protein folding"/>
    <property type="evidence" value="ECO:0007669"/>
    <property type="project" value="TreeGrafter"/>
</dbReference>
<sequence length="484" mass="54663">MALDYRIYLDIGIGANLRGRIEFELFPDASDCLIENFFGLCNGTVETLVRGKKRKLSFKGSKFFEIVEGEYIRGGDIQHNNGEGGESIYGSYFKEKPNTRRHSLAGLLSMHRMPSGGFGSQFYITLGMSIKLDNEAIVIGKVVSGMEFVRALEFVPTDSRFRPTVECGILSCGSIDIVVASKKDNMSGQRALVSELMENVDKDENEGKPRVIEIKNPYSNRIIRKRLPNEKTASSIGKSMLQEALNGIIHHYVDLPVTPQNSSDDEKPEICAPEEPQRSSDESDDDSDNDNGDNFALAKLRMLRAKMKECSKLNNKGIIIESKVSDKSDNSTVGLNESKGEIEFNLSSELNCPAIAFAKTEKLQRKREKNKTFGWNVFNQDALYRAHKKRLSETPFNKSEYEYQKAQLGDDFYNPNLVHHTATEAAKKLNRIFFAKMGDGYSAAEIFDSVIGYTYDEIILMPGNKYNKIHMDKYRFHFSPCEQR</sequence>
<keyword evidence="3" id="KW-0507">mRNA processing</keyword>
<evidence type="ECO:0000313" key="10">
    <source>
        <dbReference type="Proteomes" id="UP001214638"/>
    </source>
</evidence>
<dbReference type="GO" id="GO:0005737">
    <property type="term" value="C:cytoplasm"/>
    <property type="evidence" value="ECO:0007669"/>
    <property type="project" value="TreeGrafter"/>
</dbReference>
<evidence type="ECO:0000259" key="8">
    <source>
        <dbReference type="PROSITE" id="PS50072"/>
    </source>
</evidence>
<accession>A0AAD9UML2</accession>
<keyword evidence="4" id="KW-0747">Spliceosome</keyword>
<evidence type="ECO:0000256" key="7">
    <source>
        <dbReference type="SAM" id="MobiDB-lite"/>
    </source>
</evidence>
<proteinExistence type="inferred from homology"/>
<protein>
    <submittedName>
        <fullName evidence="9">Bifunctional Cyclophilin-type peptidyl-prolyl cis-trans isomerase domain/mRNA splicing factor SYF2/Cyclophilin-like domain superfamily</fullName>
    </submittedName>
</protein>
<dbReference type="PROSITE" id="PS50072">
    <property type="entry name" value="CSA_PPIASE_2"/>
    <property type="match status" value="1"/>
</dbReference>
<dbReference type="AlphaFoldDB" id="A0AAD9UML2"/>
<evidence type="ECO:0000313" key="9">
    <source>
        <dbReference type="EMBL" id="KAK2195143.1"/>
    </source>
</evidence>
<feature type="domain" description="PPIase cyclophilin-type" evidence="8">
    <location>
        <begin position="8"/>
        <end position="174"/>
    </location>
</feature>
<dbReference type="InterPro" id="IPR002130">
    <property type="entry name" value="Cyclophilin-type_PPIase_dom"/>
</dbReference>
<evidence type="ECO:0000256" key="1">
    <source>
        <dbReference type="ARBA" id="ARBA00004123"/>
    </source>
</evidence>
<comment type="subcellular location">
    <subcellularLocation>
        <location evidence="1">Nucleus</location>
    </subcellularLocation>
</comment>
<dbReference type="InterPro" id="IPR029000">
    <property type="entry name" value="Cyclophilin-like_dom_sf"/>
</dbReference>
<dbReference type="PANTHER" id="PTHR11071">
    <property type="entry name" value="PEPTIDYL-PROLYL CIS-TRANS ISOMERASE"/>
    <property type="match status" value="1"/>
</dbReference>
<comment type="similarity">
    <text evidence="2">Belongs to the SYF2 family.</text>
</comment>
<dbReference type="Pfam" id="PF00160">
    <property type="entry name" value="Pro_isomerase"/>
    <property type="match status" value="1"/>
</dbReference>
<gene>
    <name evidence="9" type="ORF">BdWA1_003445</name>
</gene>
<name>A0AAD9UML2_9APIC</name>
<keyword evidence="5" id="KW-0508">mRNA splicing</keyword>
<dbReference type="GO" id="GO:0005681">
    <property type="term" value="C:spliceosomal complex"/>
    <property type="evidence" value="ECO:0007669"/>
    <property type="project" value="UniProtKB-KW"/>
</dbReference>
<dbReference type="SUPFAM" id="SSF50891">
    <property type="entry name" value="Cyclophilin-like"/>
    <property type="match status" value="1"/>
</dbReference>
<dbReference type="PRINTS" id="PR00153">
    <property type="entry name" value="CSAPPISMRASE"/>
</dbReference>
<dbReference type="Pfam" id="PF08231">
    <property type="entry name" value="SYF2"/>
    <property type="match status" value="1"/>
</dbReference>
<dbReference type="InterPro" id="IPR013260">
    <property type="entry name" value="mRNA_splic_SYF2"/>
</dbReference>
<keyword evidence="6" id="KW-0539">Nucleus</keyword>
<keyword evidence="9" id="KW-0413">Isomerase</keyword>
<organism evidence="9 10">
    <name type="scientific">Babesia duncani</name>
    <dbReference type="NCBI Taxonomy" id="323732"/>
    <lineage>
        <taxon>Eukaryota</taxon>
        <taxon>Sar</taxon>
        <taxon>Alveolata</taxon>
        <taxon>Apicomplexa</taxon>
        <taxon>Aconoidasida</taxon>
        <taxon>Piroplasmida</taxon>
        <taxon>Babesiidae</taxon>
        <taxon>Babesia</taxon>
    </lineage>
</organism>
<dbReference type="PANTHER" id="PTHR11071:SF561">
    <property type="entry name" value="PEPTIDYL-PROLYL CIS-TRANS ISOMERASE D-RELATED"/>
    <property type="match status" value="1"/>
</dbReference>
<dbReference type="GeneID" id="94337742"/>
<evidence type="ECO:0000256" key="2">
    <source>
        <dbReference type="ARBA" id="ARBA00010028"/>
    </source>
</evidence>
<keyword evidence="10" id="KW-1185">Reference proteome</keyword>
<dbReference type="KEGG" id="bdw:94337742"/>
<dbReference type="EMBL" id="JALLKP010000005">
    <property type="protein sequence ID" value="KAK2195143.1"/>
    <property type="molecule type" value="Genomic_DNA"/>
</dbReference>
<dbReference type="Gene3D" id="2.40.100.10">
    <property type="entry name" value="Cyclophilin-like"/>
    <property type="match status" value="1"/>
</dbReference>
<feature type="region of interest" description="Disordered" evidence="7">
    <location>
        <begin position="256"/>
        <end position="294"/>
    </location>
</feature>
<dbReference type="GO" id="GO:0003755">
    <property type="term" value="F:peptidyl-prolyl cis-trans isomerase activity"/>
    <property type="evidence" value="ECO:0007669"/>
    <property type="project" value="InterPro"/>
</dbReference>